<dbReference type="AlphaFoldDB" id="A0A5J4V3H0"/>
<sequence length="401" mass="46429">MPDSEYQKMMGLFEQMQQQASSLQEDIEQKQAKYESELFADQGSSEDEEEQEQKEQEKTGAKKKNKNKRARKRKAQKEKQIQADKGKQEQEKQDNKRNEQEKQDSQGKVKGKEYLTKEMQDFERKLNQIAEEEQKKRGNEPISQFEQEQKAKIVKGLKDIISSTTQQFMGPSFDKLNKVLSKEINWAESDWNVGMLIAEQMSVCKQIIEIFSRQIDEYMRILVLEDSIVDNLLRITLTYEFLGPHMDDFAVALQTIIGECNDEFRQKMLLKKPFPSFLHLISYQREPLVSIGIKSINSLICSEFSKLTGADPCSIYQQFNSCDGITVIYNQFKRNLNKSVRDASAICLGFVFRSKEITNQKWRSEVVIHLKTLSSGKDPEMKKNANVALKLLAKNPGVIYK</sequence>
<feature type="compositionally biased region" description="Polar residues" evidence="1">
    <location>
        <begin position="15"/>
        <end position="24"/>
    </location>
</feature>
<comment type="caution">
    <text evidence="2">The sequence shown here is derived from an EMBL/GenBank/DDBJ whole genome shotgun (WGS) entry which is preliminary data.</text>
</comment>
<evidence type="ECO:0000313" key="2">
    <source>
        <dbReference type="EMBL" id="KAA6377309.1"/>
    </source>
</evidence>
<feature type="region of interest" description="Disordered" evidence="1">
    <location>
        <begin position="1"/>
        <end position="114"/>
    </location>
</feature>
<dbReference type="SUPFAM" id="SSF48371">
    <property type="entry name" value="ARM repeat"/>
    <property type="match status" value="1"/>
</dbReference>
<feature type="compositionally biased region" description="Basic residues" evidence="1">
    <location>
        <begin position="61"/>
        <end position="76"/>
    </location>
</feature>
<dbReference type="InterPro" id="IPR016024">
    <property type="entry name" value="ARM-type_fold"/>
</dbReference>
<proteinExistence type="predicted"/>
<organism evidence="2 3">
    <name type="scientific">Streblomastix strix</name>
    <dbReference type="NCBI Taxonomy" id="222440"/>
    <lineage>
        <taxon>Eukaryota</taxon>
        <taxon>Metamonada</taxon>
        <taxon>Preaxostyla</taxon>
        <taxon>Oxymonadida</taxon>
        <taxon>Streblomastigidae</taxon>
        <taxon>Streblomastix</taxon>
    </lineage>
</organism>
<feature type="compositionally biased region" description="Basic and acidic residues" evidence="1">
    <location>
        <begin position="27"/>
        <end position="36"/>
    </location>
</feature>
<evidence type="ECO:0000313" key="3">
    <source>
        <dbReference type="Proteomes" id="UP000324800"/>
    </source>
</evidence>
<evidence type="ECO:0000256" key="1">
    <source>
        <dbReference type="SAM" id="MobiDB-lite"/>
    </source>
</evidence>
<gene>
    <name evidence="2" type="ORF">EZS28_027164</name>
</gene>
<protein>
    <submittedName>
        <fullName evidence="2">Uncharacterized protein</fullName>
    </submittedName>
</protein>
<name>A0A5J4V3H0_9EUKA</name>
<accession>A0A5J4V3H0</accession>
<reference evidence="2 3" key="1">
    <citation type="submission" date="2019-03" db="EMBL/GenBank/DDBJ databases">
        <title>Single cell metagenomics reveals metabolic interactions within the superorganism composed of flagellate Streblomastix strix and complex community of Bacteroidetes bacteria on its surface.</title>
        <authorList>
            <person name="Treitli S.C."/>
            <person name="Kolisko M."/>
            <person name="Husnik F."/>
            <person name="Keeling P."/>
            <person name="Hampl V."/>
        </authorList>
    </citation>
    <scope>NUCLEOTIDE SEQUENCE [LARGE SCALE GENOMIC DNA]</scope>
    <source>
        <strain evidence="2">ST1C</strain>
    </source>
</reference>
<dbReference type="EMBL" id="SNRW01009919">
    <property type="protein sequence ID" value="KAA6377309.1"/>
    <property type="molecule type" value="Genomic_DNA"/>
</dbReference>
<dbReference type="Proteomes" id="UP000324800">
    <property type="component" value="Unassembled WGS sequence"/>
</dbReference>
<feature type="compositionally biased region" description="Basic and acidic residues" evidence="1">
    <location>
        <begin position="77"/>
        <end position="114"/>
    </location>
</feature>